<protein>
    <submittedName>
        <fullName evidence="3">Pr161</fullName>
    </submittedName>
</protein>
<reference evidence="3 4" key="5">
    <citation type="journal article" date="1998" name="Virology">
        <title>The Maastricht strain and England strain of rat cytomegalovirus represent different betaherpesvirus species rather than strains.</title>
        <authorList>
            <person name="Beisser P.S."/>
            <person name="Kaptein S.J."/>
            <person name="Beuken E."/>
            <person name="Bruggeman C.A."/>
            <person name="Vink C."/>
        </authorList>
    </citation>
    <scope>NUCLEOTIDE SEQUENCE [LARGE SCALE GENOMIC DNA]</scope>
    <source>
        <strain evidence="3 4">Maastricht</strain>
    </source>
</reference>
<reference evidence="3 4" key="4">
    <citation type="journal article" date="1998" name="J. Virol.">
        <title>The R33 G protein-coupled receptor gene of rat cytomegalovirus plays an essential role in the pathogenesis of viral infection.</title>
        <authorList>
            <person name="Beisser P.S."/>
            <person name="Vink C."/>
            <person name="Van Dam J.G."/>
            <person name="Grauls G."/>
            <person name="Vanherle S.J."/>
            <person name="Bruggeman C.A."/>
        </authorList>
    </citation>
    <scope>NUCLEOTIDE SEQUENCE [LARGE SCALE GENOMIC DNA]</scope>
    <source>
        <strain evidence="3 4">Maastricht</strain>
    </source>
</reference>
<gene>
    <name evidence="3" type="primary">r161</name>
</gene>
<keyword evidence="2" id="KW-1133">Transmembrane helix</keyword>
<reference evidence="3 4" key="3">
    <citation type="journal article" date="1997" name="J. Gen. Virol.">
        <title>Cloning and functional characterization of the origin of lytic-phase DNA replication of rat cytomegalovirus.</title>
        <authorList>
            <person name="Vink C."/>
            <person name="Beuken E."/>
            <person name="Bruggeman C.A."/>
        </authorList>
    </citation>
    <scope>NUCLEOTIDE SEQUENCE [LARGE SCALE GENOMIC DNA]</scope>
    <source>
        <strain evidence="3 4">Maastricht</strain>
    </source>
</reference>
<dbReference type="Proteomes" id="UP000008288">
    <property type="component" value="Segment"/>
</dbReference>
<keyword evidence="2" id="KW-0812">Transmembrane</keyword>
<evidence type="ECO:0000256" key="2">
    <source>
        <dbReference type="SAM" id="Phobius"/>
    </source>
</evidence>
<reference evidence="3 4" key="7">
    <citation type="journal article" date="1999" name="J. Virol.">
        <title>Deletion of the R78 G protein-coupled receptor gene from rat cytomegalovirus results in an attenuated, syncytium-inducing mutant strain.</title>
        <authorList>
            <person name="Beisser P.S."/>
            <person name="Grauls G."/>
            <person name="Bruggeman C.A."/>
            <person name="Vink C."/>
        </authorList>
    </citation>
    <scope>NUCLEOTIDE SEQUENCE [LARGE SCALE GENOMIC DNA]</scope>
    <source>
        <strain evidence="3 4">Maastricht</strain>
    </source>
</reference>
<dbReference type="EMBL" id="AF232689">
    <property type="protein sequence ID" value="AAF99259.1"/>
    <property type="molecule type" value="Genomic_DNA"/>
</dbReference>
<reference evidence="3 4" key="9">
    <citation type="journal article" date="2000" name="J. Virol.">
        <title>Complete DNA sequence of the rat cytomegalovirus genome.</title>
        <authorList>
            <person name="Vink C."/>
            <person name="Beuken E."/>
            <person name="Bruggeman C.A."/>
        </authorList>
    </citation>
    <scope>NUCLEOTIDE SEQUENCE [LARGE SCALE GENOMIC DNA]</scope>
    <source>
        <strain evidence="3 4">Maastricht</strain>
    </source>
</reference>
<evidence type="ECO:0000256" key="1">
    <source>
        <dbReference type="SAM" id="MobiDB-lite"/>
    </source>
</evidence>
<dbReference type="RefSeq" id="NP_064272.1">
    <property type="nucleotide sequence ID" value="NC_002512.2"/>
</dbReference>
<reference evidence="3 4" key="10">
    <citation type="journal article" date="2000" name="Virus Res.">
        <title>Rat cytomegalovirus R89 is a highly conserved gene which expresses a spliced transcript.</title>
        <authorList>
            <person name="Gruijthuijsen Y.K."/>
            <person name="Beuken E."/>
            <person name="Bruggeman C.A."/>
            <person name="Vink C."/>
        </authorList>
    </citation>
    <scope>NUCLEOTIDE SEQUENCE [LARGE SCALE GENOMIC DNA]</scope>
    <source>
        <strain evidence="3 4">Maastricht</strain>
    </source>
</reference>
<feature type="transmembrane region" description="Helical" evidence="2">
    <location>
        <begin position="26"/>
        <end position="44"/>
    </location>
</feature>
<sequence>MGDVYKTRRTTFTQNTSSASRSRSPGIRACFVLTLCIVFLLVDQQYANKKPVCKRLCVFFLCASDAASMSLFVTLSVLWYAATVSSRIVCRRSNDLRFRCGRADDLENSTGNSITGSTRLSVVRKYDPGSAYVVCICPKTANSRFTVSWSVDGRWIAKMDGADGDLIEESLDIREGWYAHVKIHRGVLYLKNLNESTEYCLQCRCVSETRHFFSNTQCVRLLDLRIGSVPHKRDWRFSVVATCFAVASAFVVAGILLSHLGIRDDVLDPGTLELIRNPISALNLTVIQHDLPDSDLLDAPPSSPAVERRHDTGHSRRYTIGCRDSDMPMDSAFRHSV</sequence>
<reference evidence="3 4" key="6">
    <citation type="journal article" date="1999" name="J. Gen. Virol.">
        <title>The rat cytomegalovirus R32 gene encodes a virion-associated protein that elicits a strong humoral immune response in infected rats.</title>
        <authorList>
            <person name="Beuken E."/>
            <person name="Grauls G."/>
            <person name="Bruggeman C.A."/>
            <person name="Vink C."/>
        </authorList>
    </citation>
    <scope>NUCLEOTIDE SEQUENCE [LARGE SCALE GENOMIC DNA]</scope>
    <source>
        <strain evidence="3 4">Maastricht</strain>
    </source>
</reference>
<keyword evidence="4" id="KW-1185">Reference proteome</keyword>
<reference evidence="3 4" key="2">
    <citation type="journal article" date="1996" name="J. Virol.">
        <title>Structure of the rat cytomegalovirus genome termini.</title>
        <authorList>
            <person name="Vink C."/>
            <person name="Beuken E."/>
            <person name="Bruggeman C.A."/>
        </authorList>
    </citation>
    <scope>NUCLEOTIDE SEQUENCE [LARGE SCALE GENOMIC DNA]</scope>
    <source>
        <strain evidence="3 4">Maastricht</strain>
    </source>
</reference>
<evidence type="ECO:0000313" key="4">
    <source>
        <dbReference type="Proteomes" id="UP000008288"/>
    </source>
</evidence>
<reference evidence="3 4" key="8">
    <citation type="journal article" date="2000" name="J. Virol.">
        <title>The r144 major histocompatibility complex class I-like gene of rat cytomegalovirus is dispensable for both acute and long-term infection in the immunocompromised host.</title>
        <authorList>
            <person name="Beisser P.S."/>
            <person name="Kloover J.S."/>
            <person name="Grauls G.E."/>
            <person name="Blok M.J."/>
            <person name="Bruggeman C.A."/>
            <person name="Vink C."/>
        </authorList>
    </citation>
    <scope>NUCLEOTIDE SEQUENCE [LARGE SCALE GENOMIC DNA]</scope>
    <source>
        <strain evidence="3 4">Maastricht</strain>
    </source>
</reference>
<proteinExistence type="predicted"/>
<reference evidence="3 4" key="1">
    <citation type="journal article" date="1996" name="J. Gen. Virol.">
        <title>Cloning and sequence analysis of the genes encoding DNA polymerase, glycoprotein B, ICP18.5 and major DNA-binding protein of rat cytomegalovirus.</title>
        <authorList>
            <person name="Beuken E."/>
            <person name="Slobbe R."/>
            <person name="Bruggeman C.A."/>
            <person name="Vink C."/>
        </authorList>
    </citation>
    <scope>NUCLEOTIDE SEQUENCE [LARGE SCALE GENOMIC DNA]</scope>
    <source>
        <strain evidence="3 4">Maastricht</strain>
    </source>
</reference>
<dbReference type="GeneID" id="940346"/>
<name>Q9DW31_RCMVM</name>
<feature type="transmembrane region" description="Helical" evidence="2">
    <location>
        <begin position="56"/>
        <end position="82"/>
    </location>
</feature>
<keyword evidence="2" id="KW-0472">Membrane</keyword>
<accession>Q9DW31</accession>
<evidence type="ECO:0000313" key="3">
    <source>
        <dbReference type="EMBL" id="AAF99259.1"/>
    </source>
</evidence>
<organism evidence="3 4">
    <name type="scientific">Rat cytomegalovirus (strain Maastricht)</name>
    <dbReference type="NCBI Taxonomy" id="79700"/>
    <lineage>
        <taxon>Viruses</taxon>
        <taxon>Duplodnaviria</taxon>
        <taxon>Heunggongvirae</taxon>
        <taxon>Peploviricota</taxon>
        <taxon>Herviviricetes</taxon>
        <taxon>Herpesvirales</taxon>
        <taxon>Orthoherpesviridae</taxon>
        <taxon>Betaherpesvirinae</taxon>
        <taxon>Muromegalovirus</taxon>
        <taxon>Muromegalovirus muridbeta2</taxon>
        <taxon>Murid betaherpesvirus 2</taxon>
    </lineage>
</organism>
<feature type="transmembrane region" description="Helical" evidence="2">
    <location>
        <begin position="235"/>
        <end position="257"/>
    </location>
</feature>
<organismHost>
    <name type="scientific">Rattus</name>
    <name type="common">rats</name>
    <dbReference type="NCBI Taxonomy" id="10114"/>
</organismHost>
<feature type="region of interest" description="Disordered" evidence="1">
    <location>
        <begin position="299"/>
        <end position="321"/>
    </location>
</feature>
<dbReference type="KEGG" id="vg:940346"/>